<dbReference type="PANTHER" id="PTHR15682">
    <property type="entry name" value="UNHEALTHY RIBOSOME BIOGENESIS PROTEIN 2 HOMOLOG"/>
    <property type="match status" value="1"/>
</dbReference>
<feature type="domain" description="Nucleolar 27S pre-rRNA processing Urb2/Npa2 C-terminal" evidence="2">
    <location>
        <begin position="1812"/>
        <end position="2030"/>
    </location>
</feature>
<evidence type="ECO:0000313" key="3">
    <source>
        <dbReference type="EMBL" id="RDX78601.1"/>
    </source>
</evidence>
<protein>
    <recommendedName>
        <fullName evidence="2">Nucleolar 27S pre-rRNA processing Urb2/Npa2 C-terminal domain-containing protein</fullName>
    </recommendedName>
</protein>
<dbReference type="GO" id="GO:0005730">
    <property type="term" value="C:nucleolus"/>
    <property type="evidence" value="ECO:0007669"/>
    <property type="project" value="TreeGrafter"/>
</dbReference>
<feature type="non-terminal residue" evidence="3">
    <location>
        <position position="1"/>
    </location>
</feature>
<keyword evidence="4" id="KW-1185">Reference proteome</keyword>
<dbReference type="InterPro" id="IPR052609">
    <property type="entry name" value="Ribosome_Biogenesis_Reg"/>
</dbReference>
<comment type="caution">
    <text evidence="3">The sequence shown here is derived from an EMBL/GenBank/DDBJ whole genome shotgun (WGS) entry which is preliminary data.</text>
</comment>
<evidence type="ECO:0000313" key="4">
    <source>
        <dbReference type="Proteomes" id="UP000257109"/>
    </source>
</evidence>
<feature type="compositionally biased region" description="Basic and acidic residues" evidence="1">
    <location>
        <begin position="373"/>
        <end position="382"/>
    </location>
</feature>
<dbReference type="Proteomes" id="UP000257109">
    <property type="component" value="Unassembled WGS sequence"/>
</dbReference>
<dbReference type="STRING" id="157652.A0A371FK19"/>
<dbReference type="OrthoDB" id="160374at2759"/>
<name>A0A371FK19_MUCPR</name>
<accession>A0A371FK19</accession>
<proteinExistence type="predicted"/>
<feature type="compositionally biased region" description="Polar residues" evidence="1">
    <location>
        <begin position="22"/>
        <end position="32"/>
    </location>
</feature>
<feature type="region of interest" description="Disordered" evidence="1">
    <location>
        <begin position="373"/>
        <end position="392"/>
    </location>
</feature>
<dbReference type="InterPro" id="IPR018849">
    <property type="entry name" value="Urb2/Npa2_C"/>
</dbReference>
<evidence type="ECO:0000256" key="1">
    <source>
        <dbReference type="SAM" id="MobiDB-lite"/>
    </source>
</evidence>
<feature type="compositionally biased region" description="Basic and acidic residues" evidence="1">
    <location>
        <begin position="1"/>
        <end position="10"/>
    </location>
</feature>
<dbReference type="EMBL" id="QJKJ01008814">
    <property type="protein sequence ID" value="RDX78601.1"/>
    <property type="molecule type" value="Genomic_DNA"/>
</dbReference>
<organism evidence="3 4">
    <name type="scientific">Mucuna pruriens</name>
    <name type="common">Velvet bean</name>
    <name type="synonym">Dolichos pruriens</name>
    <dbReference type="NCBI Taxonomy" id="157652"/>
    <lineage>
        <taxon>Eukaryota</taxon>
        <taxon>Viridiplantae</taxon>
        <taxon>Streptophyta</taxon>
        <taxon>Embryophyta</taxon>
        <taxon>Tracheophyta</taxon>
        <taxon>Spermatophyta</taxon>
        <taxon>Magnoliopsida</taxon>
        <taxon>eudicotyledons</taxon>
        <taxon>Gunneridae</taxon>
        <taxon>Pentapetalae</taxon>
        <taxon>rosids</taxon>
        <taxon>fabids</taxon>
        <taxon>Fabales</taxon>
        <taxon>Fabaceae</taxon>
        <taxon>Papilionoideae</taxon>
        <taxon>50 kb inversion clade</taxon>
        <taxon>NPAAA clade</taxon>
        <taxon>indigoferoid/millettioid clade</taxon>
        <taxon>Phaseoleae</taxon>
        <taxon>Mucuna</taxon>
    </lineage>
</organism>
<reference evidence="3" key="1">
    <citation type="submission" date="2018-05" db="EMBL/GenBank/DDBJ databases">
        <title>Draft genome of Mucuna pruriens seed.</title>
        <authorList>
            <person name="Nnadi N.E."/>
            <person name="Vos R."/>
            <person name="Hasami M.H."/>
            <person name="Devisetty U.K."/>
            <person name="Aguiy J.C."/>
        </authorList>
    </citation>
    <scope>NUCLEOTIDE SEQUENCE [LARGE SCALE GENOMIC DNA]</scope>
    <source>
        <strain evidence="3">JCA_2017</strain>
    </source>
</reference>
<gene>
    <name evidence="3" type="ORF">CR513_41099</name>
</gene>
<feature type="region of interest" description="Disordered" evidence="1">
    <location>
        <begin position="1"/>
        <end position="32"/>
    </location>
</feature>
<dbReference type="PANTHER" id="PTHR15682:SF2">
    <property type="entry name" value="UNHEALTHY RIBOSOME BIOGENESIS PROTEIN 2 HOMOLOG"/>
    <property type="match status" value="1"/>
</dbReference>
<sequence>MGDSKADARMQNRKRKQRLDAQPQNPSKLHRCSSTPWNNLQLICCIQDKHRDLTSKVIEAFNFVQSRVEDGVGSDQDRETMKLPRLLCHLNDWILTLLFPPNGKENWGDGKTPQLEGIEAYMDLRCWEIFKFCLHKSLKFRISLNMSRNLLQTVQFIARNALSLLEDSSISTGELYISDERYKLYDTILDCVSLVFSSHGGLSNDNLDLWVETAKVALELVLKMYSNNLDGSNVGAFTLRFSWSVLQPFSKFLMVHSARKGFHNFVDKLLEPLLHLSGELHLRVNGSNPVWTPRLINAVEEVLSHGLFGLVHINEFLSLQLNGAETIKSYPRHLFDVLNKIIARKNAMAMGSLGLLFQLYVYSARKFKETGQKTTEKMDDLRQPVPGEPCSSNNNSADIQKSLFNFFVLIMDPLLLKVNAYIQVEIDTKPLLLDLHGLLKSIGNLLASFMQEKVYLRTEDASGGACLNFLKKIFNTLITSSTSILHLSNYDTTNKMEIFGLSANEILVAMGYLLEIEYEVIGEDLVNLWLLMLSCSAINCNLVNASNQCSLSSTIPALGCQTINLYSQLRQSFGVILCMIVWQRGGDDILGEGNTFKNCYILALCKAIRLIISREGNTEESSSRFLTFLSNEVHSESVESLLSSQKFIHAIYKAVESIPEGQVRGCIRQITDDISESLRWMKDFCTLVDGKKLQIFNLQLELLGRGLSRLYCLVLDSVTITIGNSNLLGVAVKELMALLRPYLSILVGQQPDTIYKFFSSVIGETVDQVVRKGKVLKKFGRSSQWVLVFFFRLFMFCRSLYRQAINLMPPGGLSKKMSAEVGVYIAYSDFKSMEKIDEIDIGFFSWIVQPSASLLVVMQFISDKYLKYGSDDSSPLIYIFQSMAIQRLDDLNKQIILFKYLPKKHYRSQANALKEEAAGLTNFIMGNLSCVYQSPIFVSDYACEDVVSVAPQSNRRDLGVHVANKKSLPTVIWSNLCSNVDIWGNHASKKQLKKFLSHLLHASLHCVTSSFQEPDVQEIDECKLLNRLTLSQISSELLIDSLLYEQKFAHRNLASMFCRAIEKSVLPLFSNIPCTDVNLRSLPNWVEFLSALDNSAVLVDENKEILVDCSAVESSTTHSCDKLPPDIGRKEKTLPLTNKSFRDCQHLLDLLCLMSDLNARSFSHLVTCIFNLERLLVSALLYFQSTVYQDYYCEYLRLFVSCRKALRYILKGFCENEKADAIQSSPNSIISGSSLPVLWVSKSLSVVVGIKEAFSAKNIILCKSLMFSLMDHTSYVLFGIGKYQIVHVFSIGKEAEMPCEEISNHKISHEENHLLPSSQDSPKLEALKCLTLMSENLKEQIERLLVSVHNTPHNVNMGFNLAYENINRLSSAVSCFSGVLWGLTSFMEDAKDSDKKEKVLRWKSEHAFELNSCIFSLVELTDFLVNKLLIESNQLSKNSHNKQHFEKPSLNFSLSGTNYSSPECSVSKANVSAGKEKESKVAATCFTSSVIGNVSKSDSDLGGMLNPESENSVARVLAGVDSTEPQGLNKPLLQSLVKGDHPEIAFSLRQLLIASSSLLRLNLQKDDCFLPSSLVPTLIEISQVLLLEFTGMVGNPQQSAFFLLDGALSYLRELAGYFPLTDPTSSRKFYTKWMQIHMRAIGKTILMQGKRAKLTFHERQSSIKTLHKGSVEAYSPTELHCFFVDDFKTRLRMSFKAYIERSSELHLLSTIQAIERSLVGVQEGCTMIYDVKTSKDGGKISSLVAAGIDCFDMLLEFVSGRKGLKMIKRHCNGLVSAVFNIIVHLQSPHIFYDNLASGTVASTPDPGSTILMCVEVLVKVSRKHALFPMDVWHVGHLLHIPAVLFQNFHQLRVTKACGPSEALMISEEHICDPVERVNSCCVDHQFSVNLFVACCQLLCTIIRHHPSECKQCVAHLEASVAVLLNCLETVLDNESIVNKGCFSSEEGVKCACFLRRIYEEFVFIIMMQIKKQKDIFGRQCSLFLSNYICVYSGYGPKRSGIRREVDGALRPGVYALIDACSVDDLQYLHTRDLAEIPWQVFSMITNSISNMKEKTLSTEIDNDVSTNIHGKPILLLWRTLFMEIVYVVKKPDLQHLPDLNQK</sequence>
<dbReference type="Pfam" id="PF10441">
    <property type="entry name" value="Urb2"/>
    <property type="match status" value="1"/>
</dbReference>
<dbReference type="GO" id="GO:0042254">
    <property type="term" value="P:ribosome biogenesis"/>
    <property type="evidence" value="ECO:0007669"/>
    <property type="project" value="TreeGrafter"/>
</dbReference>
<evidence type="ECO:0000259" key="2">
    <source>
        <dbReference type="Pfam" id="PF10441"/>
    </source>
</evidence>